<dbReference type="InParanoid" id="E4ZJA8"/>
<dbReference type="EMBL" id="FP929072">
    <property type="protein sequence ID" value="CBX91539.1"/>
    <property type="molecule type" value="Genomic_DNA"/>
</dbReference>
<proteinExistence type="predicted"/>
<dbReference type="VEuPathDB" id="FungiDB:LEMA_uP070470.1"/>
<organism evidence="2">
    <name type="scientific">Leptosphaeria maculans (strain JN3 / isolate v23.1.3 / race Av1-4-5-6-7-8)</name>
    <name type="common">Blackleg fungus</name>
    <name type="synonym">Phoma lingam</name>
    <dbReference type="NCBI Taxonomy" id="985895"/>
    <lineage>
        <taxon>Eukaryota</taxon>
        <taxon>Fungi</taxon>
        <taxon>Dikarya</taxon>
        <taxon>Ascomycota</taxon>
        <taxon>Pezizomycotina</taxon>
        <taxon>Dothideomycetes</taxon>
        <taxon>Pleosporomycetidae</taxon>
        <taxon>Pleosporales</taxon>
        <taxon>Pleosporineae</taxon>
        <taxon>Leptosphaeriaceae</taxon>
        <taxon>Plenodomus</taxon>
        <taxon>Plenodomus lingam/Leptosphaeria maculans species complex</taxon>
    </lineage>
</organism>
<reference evidence="2" key="1">
    <citation type="journal article" date="2011" name="Nat. Commun.">
        <title>Effector diversification within compartments of the Leptosphaeria maculans genome affected by Repeat-Induced Point mutations.</title>
        <authorList>
            <person name="Rouxel T."/>
            <person name="Grandaubert J."/>
            <person name="Hane J.K."/>
            <person name="Hoede C."/>
            <person name="van de Wouw A.P."/>
            <person name="Couloux A."/>
            <person name="Dominguez V."/>
            <person name="Anthouard V."/>
            <person name="Bally P."/>
            <person name="Bourras S."/>
            <person name="Cozijnsen A.J."/>
            <person name="Ciuffetti L.M."/>
            <person name="Degrave A."/>
            <person name="Dilmaghani A."/>
            <person name="Duret L."/>
            <person name="Fudal I."/>
            <person name="Goodwin S.B."/>
            <person name="Gout L."/>
            <person name="Glaser N."/>
            <person name="Linglin J."/>
            <person name="Kema G.H.J."/>
            <person name="Lapalu N."/>
            <person name="Lawrence C.B."/>
            <person name="May K."/>
            <person name="Meyer M."/>
            <person name="Ollivier B."/>
            <person name="Poulain J."/>
            <person name="Schoch C.L."/>
            <person name="Simon A."/>
            <person name="Spatafora J.W."/>
            <person name="Stachowiak A."/>
            <person name="Turgeon B.G."/>
            <person name="Tyler B.M."/>
            <person name="Vincent D."/>
            <person name="Weissenbach J."/>
            <person name="Amselem J."/>
            <person name="Quesneville H."/>
            <person name="Oliver R.P."/>
            <person name="Wincker P."/>
            <person name="Balesdent M.-H."/>
            <person name="Howlett B.J."/>
        </authorList>
    </citation>
    <scope>NUCLEOTIDE SEQUENCE [LARGE SCALE GENOMIC DNA]</scope>
    <source>
        <strain evidence="2">JN3 / isolate v23.1.3 / race Av1-4-5-6-7-8</strain>
    </source>
</reference>
<gene>
    <name evidence="1" type="ORF">LEMA_uP070470.1</name>
</gene>
<evidence type="ECO:0000313" key="2">
    <source>
        <dbReference type="Proteomes" id="UP000002668"/>
    </source>
</evidence>
<evidence type="ECO:0000313" key="1">
    <source>
        <dbReference type="EMBL" id="CBX91539.1"/>
    </source>
</evidence>
<accession>E4ZJA8</accession>
<protein>
    <submittedName>
        <fullName evidence="1">Predicted protein</fullName>
    </submittedName>
</protein>
<dbReference type="HOGENOM" id="CLU_2427407_0_0_1"/>
<keyword evidence="2" id="KW-1185">Reference proteome</keyword>
<dbReference type="AlphaFoldDB" id="E4ZJA8"/>
<name>E4ZJA8_LEPMJ</name>
<dbReference type="Proteomes" id="UP000002668">
    <property type="component" value="Genome"/>
</dbReference>
<sequence>MRSALSSVLPKEVELQAYCSGPQMGLPVSWDLGRNSSQVYMEHIKHIFRQCNTITRATCAVPTCMASMQQDRGGYPPVTSHLSLVITSALS</sequence>